<proteinExistence type="inferred from homology"/>
<dbReference type="EMBL" id="JBHRYB010000025">
    <property type="protein sequence ID" value="MFC3681849.1"/>
    <property type="molecule type" value="Genomic_DNA"/>
</dbReference>
<keyword evidence="5" id="KW-0560">Oxidoreductase</keyword>
<dbReference type="InterPro" id="IPR006089">
    <property type="entry name" value="Acyl-CoA_DH_CS"/>
</dbReference>
<dbReference type="Gene3D" id="1.20.140.10">
    <property type="entry name" value="Butyryl-CoA Dehydrogenase, subunit A, domain 3"/>
    <property type="match status" value="1"/>
</dbReference>
<keyword evidence="10" id="KW-1185">Reference proteome</keyword>
<dbReference type="Gene3D" id="6.10.250.600">
    <property type="match status" value="1"/>
</dbReference>
<evidence type="ECO:0000256" key="1">
    <source>
        <dbReference type="ARBA" id="ARBA00001974"/>
    </source>
</evidence>
<evidence type="ECO:0000313" key="10">
    <source>
        <dbReference type="Proteomes" id="UP001595722"/>
    </source>
</evidence>
<dbReference type="SUPFAM" id="SSF47203">
    <property type="entry name" value="Acyl-CoA dehydrogenase C-terminal domain-like"/>
    <property type="match status" value="1"/>
</dbReference>
<gene>
    <name evidence="9" type="ORF">ACFOMG_17235</name>
</gene>
<accession>A0ABV7VWF2</accession>
<dbReference type="InterPro" id="IPR009075">
    <property type="entry name" value="AcylCo_DH/oxidase_C"/>
</dbReference>
<dbReference type="PANTHER" id="PTHR42707:SF3">
    <property type="entry name" value="ACYL-COA DEHYDROGENASE AIDB-RELATED"/>
    <property type="match status" value="1"/>
</dbReference>
<organism evidence="9 10">
    <name type="scientific">Bacterioplanoides pacificum</name>
    <dbReference type="NCBI Taxonomy" id="1171596"/>
    <lineage>
        <taxon>Bacteria</taxon>
        <taxon>Pseudomonadati</taxon>
        <taxon>Pseudomonadota</taxon>
        <taxon>Gammaproteobacteria</taxon>
        <taxon>Oceanospirillales</taxon>
        <taxon>Oceanospirillaceae</taxon>
        <taxon>Bacterioplanoides</taxon>
    </lineage>
</organism>
<dbReference type="PANTHER" id="PTHR42707">
    <property type="entry name" value="ACYL-COA DEHYDROGENASE"/>
    <property type="match status" value="1"/>
</dbReference>
<dbReference type="RefSeq" id="WP_376868493.1">
    <property type="nucleotide sequence ID" value="NZ_JBHRYB010000025.1"/>
</dbReference>
<comment type="caution">
    <text evidence="9">The sequence shown here is derived from an EMBL/GenBank/DDBJ whole genome shotgun (WGS) entry which is preliminary data.</text>
</comment>
<dbReference type="InterPro" id="IPR009100">
    <property type="entry name" value="AcylCoA_DH/oxidase_NM_dom_sf"/>
</dbReference>
<evidence type="ECO:0000256" key="4">
    <source>
        <dbReference type="ARBA" id="ARBA00022827"/>
    </source>
</evidence>
<dbReference type="Pfam" id="PF00441">
    <property type="entry name" value="Acyl-CoA_dh_1"/>
    <property type="match status" value="1"/>
</dbReference>
<evidence type="ECO:0000256" key="2">
    <source>
        <dbReference type="ARBA" id="ARBA00009347"/>
    </source>
</evidence>
<dbReference type="InterPro" id="IPR041504">
    <property type="entry name" value="AidB_N"/>
</dbReference>
<evidence type="ECO:0000256" key="5">
    <source>
        <dbReference type="RuleBase" id="RU362125"/>
    </source>
</evidence>
<evidence type="ECO:0000256" key="3">
    <source>
        <dbReference type="ARBA" id="ARBA00022630"/>
    </source>
</evidence>
<name>A0ABV7VWF2_9GAMM</name>
<evidence type="ECO:0000259" key="6">
    <source>
        <dbReference type="Pfam" id="PF00441"/>
    </source>
</evidence>
<feature type="domain" description="Acyl-CoA oxidase/dehydrogenase middle" evidence="7">
    <location>
        <begin position="197"/>
        <end position="295"/>
    </location>
</feature>
<evidence type="ECO:0000259" key="7">
    <source>
        <dbReference type="Pfam" id="PF02770"/>
    </source>
</evidence>
<protein>
    <submittedName>
        <fullName evidence="9">Acyl-CoA dehydrogenase family protein</fullName>
    </submittedName>
</protein>
<reference evidence="10" key="1">
    <citation type="journal article" date="2019" name="Int. J. Syst. Evol. Microbiol.">
        <title>The Global Catalogue of Microorganisms (GCM) 10K type strain sequencing project: providing services to taxonomists for standard genome sequencing and annotation.</title>
        <authorList>
            <consortium name="The Broad Institute Genomics Platform"/>
            <consortium name="The Broad Institute Genome Sequencing Center for Infectious Disease"/>
            <person name="Wu L."/>
            <person name="Ma J."/>
        </authorList>
    </citation>
    <scope>NUCLEOTIDE SEQUENCE [LARGE SCALE GENOMIC DNA]</scope>
    <source>
        <strain evidence="10">KCTC 42424</strain>
    </source>
</reference>
<dbReference type="Gene3D" id="2.40.110.20">
    <property type="match status" value="1"/>
</dbReference>
<dbReference type="Proteomes" id="UP001595722">
    <property type="component" value="Unassembled WGS sequence"/>
</dbReference>
<dbReference type="InterPro" id="IPR006091">
    <property type="entry name" value="Acyl-CoA_Oxase/DH_mid-dom"/>
</dbReference>
<dbReference type="PROSITE" id="PS00073">
    <property type="entry name" value="ACYL_COA_DH_2"/>
    <property type="match status" value="1"/>
</dbReference>
<keyword evidence="3 5" id="KW-0285">Flavoprotein</keyword>
<keyword evidence="4 5" id="KW-0274">FAD</keyword>
<evidence type="ECO:0000313" key="9">
    <source>
        <dbReference type="EMBL" id="MFC3681849.1"/>
    </source>
</evidence>
<comment type="cofactor">
    <cofactor evidence="1 5">
        <name>FAD</name>
        <dbReference type="ChEBI" id="CHEBI:57692"/>
    </cofactor>
</comment>
<evidence type="ECO:0000259" key="8">
    <source>
        <dbReference type="Pfam" id="PF18158"/>
    </source>
</evidence>
<sequence length="567" mass="62724">MNPELEFDVEKHKAAAETHPVFNQPTALENYNAYRSDLALQYWTRAFNGEWAEDRLQQYGALAGGDLIEAGFLANENKPAFYPHDRFGKRIDLAKFHPAYHELMSSAIEAGLHSLPWTEKDDQGNAKQGAHVARAAMEYMHNQADSGSGCPLTMTFAAVPALQYSPEVAKQWIPKIVAKKYDGRNVPFFEKEGVTIGMAMTEKQGGSDVRANTTRAYPLTEELGNGKEYELVGHKWFCSAPMCDAFLILAYTEKGLSCFLMPRWRPDGSKNAMYIQRLKNKLGNISNASSEIELRGAYAWMIGDEGRGVRTIIEMVSMTRFDCMVGSASLMRGALSQAIHHTSGRSAFGNNLHQQPLMQNVLADMALESEAALAMTMRVGHALDNLDDEQQNLFARIATAVGKYWICKRAPHFIYEAMECIGGVGYVEDNVLPRHYREAPVNAIWEGSGNVQCLDVLRAMAKEPAVVDAFMAELKRAVGVYPAYDQYLLDLQAEFADTSTLEYRSRTVVDKLAIALQAAVLIQHGESDIAAAYVGSRIVHNGTLNLGTLGTSVNCEAIMKRAQPQLG</sequence>
<feature type="domain" description="Acyl-CoA dehydrogenase/oxidase C-terminal" evidence="6">
    <location>
        <begin position="306"/>
        <end position="460"/>
    </location>
</feature>
<comment type="similarity">
    <text evidence="2 5">Belongs to the acyl-CoA dehydrogenase family.</text>
</comment>
<dbReference type="SUPFAM" id="SSF56645">
    <property type="entry name" value="Acyl-CoA dehydrogenase NM domain-like"/>
    <property type="match status" value="1"/>
</dbReference>
<dbReference type="PROSITE" id="PS00072">
    <property type="entry name" value="ACYL_COA_DH_1"/>
    <property type="match status" value="1"/>
</dbReference>
<dbReference type="Pfam" id="PF02770">
    <property type="entry name" value="Acyl-CoA_dh_M"/>
    <property type="match status" value="1"/>
</dbReference>
<dbReference type="Pfam" id="PF18158">
    <property type="entry name" value="AidB_N"/>
    <property type="match status" value="1"/>
</dbReference>
<dbReference type="InterPro" id="IPR036250">
    <property type="entry name" value="AcylCo_DH-like_C"/>
</dbReference>
<dbReference type="InterPro" id="IPR052904">
    <property type="entry name" value="Acyl-CoA_dehydrogenase-like"/>
</dbReference>
<feature type="domain" description="Adaptive response protein AidB N-terminal" evidence="8">
    <location>
        <begin position="23"/>
        <end position="182"/>
    </location>
</feature>